<protein>
    <recommendedName>
        <fullName evidence="5">Type II toxin-antitoxin system RelE/ParE family toxin</fullName>
    </recommendedName>
</protein>
<dbReference type="AlphaFoldDB" id="A0A2V5L9S5"/>
<organism evidence="3 4">
    <name type="scientific">Arthrobacter livingstonensis</name>
    <dbReference type="NCBI Taxonomy" id="670078"/>
    <lineage>
        <taxon>Bacteria</taxon>
        <taxon>Bacillati</taxon>
        <taxon>Actinomycetota</taxon>
        <taxon>Actinomycetes</taxon>
        <taxon>Micrococcales</taxon>
        <taxon>Micrococcaceae</taxon>
        <taxon>Arthrobacter</taxon>
    </lineage>
</organism>
<name>A0A2V5L9S5_9MICC</name>
<dbReference type="Pfam" id="PF05016">
    <property type="entry name" value="ParE_toxin"/>
    <property type="match status" value="1"/>
</dbReference>
<proteinExistence type="predicted"/>
<evidence type="ECO:0000313" key="4">
    <source>
        <dbReference type="Proteomes" id="UP000247832"/>
    </source>
</evidence>
<dbReference type="InterPro" id="IPR035093">
    <property type="entry name" value="RelE/ParE_toxin_dom_sf"/>
</dbReference>
<dbReference type="OrthoDB" id="5326046at2"/>
<evidence type="ECO:0000313" key="3">
    <source>
        <dbReference type="EMBL" id="PYI68249.1"/>
    </source>
</evidence>
<evidence type="ECO:0000256" key="1">
    <source>
        <dbReference type="ARBA" id="ARBA00022649"/>
    </source>
</evidence>
<feature type="compositionally biased region" description="Polar residues" evidence="2">
    <location>
        <begin position="1"/>
        <end position="12"/>
    </location>
</feature>
<dbReference type="EMBL" id="QJVD01000006">
    <property type="protein sequence ID" value="PYI68249.1"/>
    <property type="molecule type" value="Genomic_DNA"/>
</dbReference>
<sequence length="68" mass="7614">MPSWTSRSSTPSGAAHAQDARPAGCKKLAGESNAWRIRVGDYRVLYEVLDEVLVVSVVREAHRREVYK</sequence>
<dbReference type="Gene3D" id="3.30.2310.20">
    <property type="entry name" value="RelE-like"/>
    <property type="match status" value="1"/>
</dbReference>
<dbReference type="SUPFAM" id="SSF143011">
    <property type="entry name" value="RelE-like"/>
    <property type="match status" value="1"/>
</dbReference>
<dbReference type="RefSeq" id="WP_110500464.1">
    <property type="nucleotide sequence ID" value="NZ_QJVD01000006.1"/>
</dbReference>
<gene>
    <name evidence="3" type="ORF">CVV68_07515</name>
</gene>
<evidence type="ECO:0000256" key="2">
    <source>
        <dbReference type="SAM" id="MobiDB-lite"/>
    </source>
</evidence>
<evidence type="ECO:0008006" key="5">
    <source>
        <dbReference type="Google" id="ProtNLM"/>
    </source>
</evidence>
<dbReference type="InterPro" id="IPR007712">
    <property type="entry name" value="RelE/ParE_toxin"/>
</dbReference>
<keyword evidence="1" id="KW-1277">Toxin-antitoxin system</keyword>
<reference evidence="3 4" key="1">
    <citation type="submission" date="2018-05" db="EMBL/GenBank/DDBJ databases">
        <title>Genetic diversity of glacier-inhabiting Cryobacterium bacteria in China and description of Cryobacterium mengkeensis sp. nov. and Arthrobacter glacialis sp. nov.</title>
        <authorList>
            <person name="Liu Q."/>
            <person name="Xin Y.-H."/>
        </authorList>
    </citation>
    <scope>NUCLEOTIDE SEQUENCE [LARGE SCALE GENOMIC DNA]</scope>
    <source>
        <strain evidence="3 4">LI2</strain>
    </source>
</reference>
<feature type="region of interest" description="Disordered" evidence="2">
    <location>
        <begin position="1"/>
        <end position="23"/>
    </location>
</feature>
<dbReference type="Proteomes" id="UP000247832">
    <property type="component" value="Unassembled WGS sequence"/>
</dbReference>
<accession>A0A2V5L9S5</accession>
<keyword evidence="4" id="KW-1185">Reference proteome</keyword>
<comment type="caution">
    <text evidence="3">The sequence shown here is derived from an EMBL/GenBank/DDBJ whole genome shotgun (WGS) entry which is preliminary data.</text>
</comment>